<evidence type="ECO:0000259" key="6">
    <source>
        <dbReference type="PROSITE" id="PS50888"/>
    </source>
</evidence>
<reference evidence="7 8" key="1">
    <citation type="journal article" date="2007" name="Science">
        <title>Sea anemone genome reveals ancestral eumetazoan gene repertoire and genomic organization.</title>
        <authorList>
            <person name="Putnam N.H."/>
            <person name="Srivastava M."/>
            <person name="Hellsten U."/>
            <person name="Dirks B."/>
            <person name="Chapman J."/>
            <person name="Salamov A."/>
            <person name="Terry A."/>
            <person name="Shapiro H."/>
            <person name="Lindquist E."/>
            <person name="Kapitonov V.V."/>
            <person name="Jurka J."/>
            <person name="Genikhovich G."/>
            <person name="Grigoriev I.V."/>
            <person name="Lucas S.M."/>
            <person name="Steele R.E."/>
            <person name="Finnerty J.R."/>
            <person name="Technau U."/>
            <person name="Martindale M.Q."/>
            <person name="Rokhsar D.S."/>
        </authorList>
    </citation>
    <scope>NUCLEOTIDE SEQUENCE [LARGE SCALE GENOMIC DNA]</scope>
    <source>
        <strain evidence="8">CH2 X CH6</strain>
    </source>
</reference>
<dbReference type="PROSITE" id="PS50888">
    <property type="entry name" value="BHLH"/>
    <property type="match status" value="1"/>
</dbReference>
<dbReference type="PANTHER" id="PTHR11723">
    <property type="entry name" value="DNA-BINDING PROTEIN INHIBITOR"/>
    <property type="match status" value="1"/>
</dbReference>
<dbReference type="GO" id="GO:0005737">
    <property type="term" value="C:cytoplasm"/>
    <property type="evidence" value="ECO:0007669"/>
    <property type="project" value="InterPro"/>
</dbReference>
<evidence type="ECO:0000256" key="2">
    <source>
        <dbReference type="ARBA" id="ARBA00022491"/>
    </source>
</evidence>
<dbReference type="SMART" id="SM00353">
    <property type="entry name" value="HLH"/>
    <property type="match status" value="1"/>
</dbReference>
<evidence type="ECO:0000256" key="5">
    <source>
        <dbReference type="ARBA" id="ARBA00023242"/>
    </source>
</evidence>
<evidence type="ECO:0000256" key="4">
    <source>
        <dbReference type="ARBA" id="ARBA00023163"/>
    </source>
</evidence>
<proteinExistence type="predicted"/>
<keyword evidence="5" id="KW-0539">Nucleus</keyword>
<dbReference type="GO" id="GO:0003714">
    <property type="term" value="F:transcription corepressor activity"/>
    <property type="evidence" value="ECO:0000318"/>
    <property type="project" value="GO_Central"/>
</dbReference>
<sequence length="128" mass="14897">MKPQSKPTDSKFEEALRATIRSASSITRASIFSEFERDSNDNMSECYERLKNMVPNVPVGRRISKVEILQYVIDYILDLQTALENQTANRRRRRSNRVNRSPLSTISLNEDIEKLRNDIAFFKIAENK</sequence>
<protein>
    <recommendedName>
        <fullName evidence="6">BHLH domain-containing protein</fullName>
    </recommendedName>
</protein>
<dbReference type="Proteomes" id="UP000001593">
    <property type="component" value="Unassembled WGS sequence"/>
</dbReference>
<keyword evidence="8" id="KW-1185">Reference proteome</keyword>
<dbReference type="SUPFAM" id="SSF47459">
    <property type="entry name" value="HLH, helix-loop-helix DNA-binding domain"/>
    <property type="match status" value="1"/>
</dbReference>
<comment type="subcellular location">
    <subcellularLocation>
        <location evidence="1">Nucleus</location>
    </subcellularLocation>
</comment>
<dbReference type="InterPro" id="IPR036638">
    <property type="entry name" value="HLH_DNA-bd_sf"/>
</dbReference>
<dbReference type="HOGENOM" id="CLU_1962189_0_0_1"/>
<dbReference type="GO" id="GO:0005634">
    <property type="term" value="C:nucleus"/>
    <property type="evidence" value="ECO:0000318"/>
    <property type="project" value="GO_Central"/>
</dbReference>
<dbReference type="InterPro" id="IPR026052">
    <property type="entry name" value="DNA-bd_prot-inh"/>
</dbReference>
<evidence type="ECO:0000256" key="1">
    <source>
        <dbReference type="ARBA" id="ARBA00004123"/>
    </source>
</evidence>
<keyword evidence="2" id="KW-0678">Repressor</keyword>
<dbReference type="GO" id="GO:0046983">
    <property type="term" value="F:protein dimerization activity"/>
    <property type="evidence" value="ECO:0007669"/>
    <property type="project" value="InterPro"/>
</dbReference>
<accession>A7RVE5</accession>
<dbReference type="CDD" id="cd19684">
    <property type="entry name" value="bHLH_dnHLH_ID"/>
    <property type="match status" value="1"/>
</dbReference>
<dbReference type="EMBL" id="DS469543">
    <property type="protein sequence ID" value="EDO44627.1"/>
    <property type="molecule type" value="Genomic_DNA"/>
</dbReference>
<keyword evidence="3" id="KW-0805">Transcription regulation</keyword>
<name>A7RVE5_NEMVE</name>
<dbReference type="GO" id="GO:0000122">
    <property type="term" value="P:negative regulation of transcription by RNA polymerase II"/>
    <property type="evidence" value="ECO:0000318"/>
    <property type="project" value="GO_Central"/>
</dbReference>
<evidence type="ECO:0000313" key="8">
    <source>
        <dbReference type="Proteomes" id="UP000001593"/>
    </source>
</evidence>
<dbReference type="Gene3D" id="4.10.280.10">
    <property type="entry name" value="Helix-loop-helix DNA-binding domain"/>
    <property type="match status" value="1"/>
</dbReference>
<keyword evidence="4" id="KW-0804">Transcription</keyword>
<dbReference type="OMA" id="MSECYER"/>
<organism evidence="7 8">
    <name type="scientific">Nematostella vectensis</name>
    <name type="common">Starlet sea anemone</name>
    <dbReference type="NCBI Taxonomy" id="45351"/>
    <lineage>
        <taxon>Eukaryota</taxon>
        <taxon>Metazoa</taxon>
        <taxon>Cnidaria</taxon>
        <taxon>Anthozoa</taxon>
        <taxon>Hexacorallia</taxon>
        <taxon>Actiniaria</taxon>
        <taxon>Edwardsiidae</taxon>
        <taxon>Nematostella</taxon>
    </lineage>
</organism>
<dbReference type="AlphaFoldDB" id="A7RVE5"/>
<evidence type="ECO:0000256" key="3">
    <source>
        <dbReference type="ARBA" id="ARBA00023015"/>
    </source>
</evidence>
<dbReference type="eggNOG" id="ENOG502S1WX">
    <property type="taxonomic scope" value="Eukaryota"/>
</dbReference>
<gene>
    <name evidence="7" type="ORF">NEMVEDRAFT_v1g240954</name>
</gene>
<dbReference type="GO" id="GO:0030182">
    <property type="term" value="P:neuron differentiation"/>
    <property type="evidence" value="ECO:0000318"/>
    <property type="project" value="GO_Central"/>
</dbReference>
<dbReference type="STRING" id="45351.A7RVE5"/>
<feature type="domain" description="BHLH" evidence="6">
    <location>
        <begin position="27"/>
        <end position="79"/>
    </location>
</feature>
<dbReference type="InParanoid" id="A7RVE5"/>
<dbReference type="PANTHER" id="PTHR11723:SF17">
    <property type="entry name" value="PROTEIN EXTRA-MACROCHAETAE"/>
    <property type="match status" value="1"/>
</dbReference>
<dbReference type="Pfam" id="PF00010">
    <property type="entry name" value="HLH"/>
    <property type="match status" value="1"/>
</dbReference>
<dbReference type="InterPro" id="IPR011598">
    <property type="entry name" value="bHLH_dom"/>
</dbReference>
<evidence type="ECO:0000313" key="7">
    <source>
        <dbReference type="EMBL" id="EDO44627.1"/>
    </source>
</evidence>